<dbReference type="Pfam" id="PF01121">
    <property type="entry name" value="CoaE"/>
    <property type="match status" value="1"/>
</dbReference>
<comment type="function">
    <text evidence="6">Catalyzes the phosphorylation of the 3'-hydroxyl group of dephosphocoenzyme A to form coenzyme A.</text>
</comment>
<evidence type="ECO:0000256" key="1">
    <source>
        <dbReference type="ARBA" id="ARBA00009018"/>
    </source>
</evidence>
<dbReference type="InterPro" id="IPR001977">
    <property type="entry name" value="Depp_CoAkinase"/>
</dbReference>
<dbReference type="UniPathway" id="UPA00241">
    <property type="reaction ID" value="UER00356"/>
</dbReference>
<evidence type="ECO:0000256" key="4">
    <source>
        <dbReference type="ARBA" id="ARBA00022840"/>
    </source>
</evidence>
<feature type="binding site" evidence="6">
    <location>
        <begin position="14"/>
        <end position="19"/>
    </location>
    <ligand>
        <name>ATP</name>
        <dbReference type="ChEBI" id="CHEBI:30616"/>
    </ligand>
</feature>
<dbReference type="HAMAP" id="MF_00376">
    <property type="entry name" value="Dephospho_CoA_kinase"/>
    <property type="match status" value="1"/>
</dbReference>
<dbReference type="InterPro" id="IPR027417">
    <property type="entry name" value="P-loop_NTPase"/>
</dbReference>
<sequence>MKLRYAIALSGGIASGKSTVASLLKLYGYHIICADEIAHTILDSSAKEVIALFGDEILSADCSDCALRIDRQKLGKIVFADKVARGKLESILHPKIRKEILQQAQKQESKKVLYFIDIPLFFETKHYPIQQSLLIYTTKDLQIERLKKRNHLSEQDALCRIESQMPLEDKCAMASYVIDNSGSLEELQSAVETYLHSLQKLKI</sequence>
<protein>
    <recommendedName>
        <fullName evidence="6 7">Dephospho-CoA kinase</fullName>
        <ecNumber evidence="6 7">2.7.1.24</ecNumber>
    </recommendedName>
    <alternativeName>
        <fullName evidence="6">Dephosphocoenzyme A kinase</fullName>
    </alternativeName>
</protein>
<dbReference type="GO" id="GO:0005524">
    <property type="term" value="F:ATP binding"/>
    <property type="evidence" value="ECO:0007669"/>
    <property type="project" value="UniProtKB-UniRule"/>
</dbReference>
<evidence type="ECO:0000256" key="6">
    <source>
        <dbReference type="HAMAP-Rule" id="MF_00376"/>
    </source>
</evidence>
<dbReference type="Proteomes" id="UP000256650">
    <property type="component" value="Unassembled WGS sequence"/>
</dbReference>
<evidence type="ECO:0000313" key="8">
    <source>
        <dbReference type="EMBL" id="RDU63842.1"/>
    </source>
</evidence>
<dbReference type="SUPFAM" id="SSF52540">
    <property type="entry name" value="P-loop containing nucleoside triphosphate hydrolases"/>
    <property type="match status" value="1"/>
</dbReference>
<evidence type="ECO:0000256" key="5">
    <source>
        <dbReference type="ARBA" id="ARBA00022993"/>
    </source>
</evidence>
<dbReference type="PROSITE" id="PS51219">
    <property type="entry name" value="DPCK"/>
    <property type="match status" value="1"/>
</dbReference>
<dbReference type="GO" id="GO:0015937">
    <property type="term" value="P:coenzyme A biosynthetic process"/>
    <property type="evidence" value="ECO:0007669"/>
    <property type="project" value="UniProtKB-UniRule"/>
</dbReference>
<comment type="subcellular location">
    <subcellularLocation>
        <location evidence="6">Cytoplasm</location>
    </subcellularLocation>
</comment>
<accession>A0A3D8IF92</accession>
<dbReference type="RefSeq" id="WP_115551166.1">
    <property type="nucleotide sequence ID" value="NZ_CAONBV010000009.1"/>
</dbReference>
<evidence type="ECO:0000256" key="2">
    <source>
        <dbReference type="ARBA" id="ARBA00022679"/>
    </source>
</evidence>
<dbReference type="GO" id="GO:0004140">
    <property type="term" value="F:dephospho-CoA kinase activity"/>
    <property type="evidence" value="ECO:0007669"/>
    <property type="project" value="UniProtKB-UniRule"/>
</dbReference>
<keyword evidence="4 6" id="KW-0067">ATP-binding</keyword>
<keyword evidence="5 6" id="KW-0173">Coenzyme A biosynthesis</keyword>
<dbReference type="PANTHER" id="PTHR10695:SF46">
    <property type="entry name" value="BIFUNCTIONAL COENZYME A SYNTHASE-RELATED"/>
    <property type="match status" value="1"/>
</dbReference>
<name>A0A3D8IF92_9HELI</name>
<evidence type="ECO:0000313" key="9">
    <source>
        <dbReference type="Proteomes" id="UP000256650"/>
    </source>
</evidence>
<reference evidence="8 9" key="1">
    <citation type="submission" date="2018-04" db="EMBL/GenBank/DDBJ databases">
        <title>Novel Campyloabacter and Helicobacter Species and Strains.</title>
        <authorList>
            <person name="Mannion A.J."/>
            <person name="Shen Z."/>
            <person name="Fox J.G."/>
        </authorList>
    </citation>
    <scope>NUCLEOTIDE SEQUENCE [LARGE SCALE GENOMIC DNA]</scope>
    <source>
        <strain evidence="8 9">MIT 99-5101</strain>
    </source>
</reference>
<organism evidence="8 9">
    <name type="scientific">Helicobacter ganmani</name>
    <dbReference type="NCBI Taxonomy" id="60246"/>
    <lineage>
        <taxon>Bacteria</taxon>
        <taxon>Pseudomonadati</taxon>
        <taxon>Campylobacterota</taxon>
        <taxon>Epsilonproteobacteria</taxon>
        <taxon>Campylobacterales</taxon>
        <taxon>Helicobacteraceae</taxon>
        <taxon>Helicobacter</taxon>
    </lineage>
</organism>
<keyword evidence="3 6" id="KW-0547">Nucleotide-binding</keyword>
<dbReference type="Gene3D" id="3.40.50.300">
    <property type="entry name" value="P-loop containing nucleotide triphosphate hydrolases"/>
    <property type="match status" value="1"/>
</dbReference>
<comment type="similarity">
    <text evidence="1 6">Belongs to the CoaE family.</text>
</comment>
<dbReference type="EC" id="2.7.1.24" evidence="6 7"/>
<keyword evidence="6" id="KW-0963">Cytoplasm</keyword>
<proteinExistence type="inferred from homology"/>
<evidence type="ECO:0000256" key="7">
    <source>
        <dbReference type="NCBIfam" id="TIGR00152"/>
    </source>
</evidence>
<comment type="catalytic activity">
    <reaction evidence="6">
        <text>3'-dephospho-CoA + ATP = ADP + CoA + H(+)</text>
        <dbReference type="Rhea" id="RHEA:18245"/>
        <dbReference type="ChEBI" id="CHEBI:15378"/>
        <dbReference type="ChEBI" id="CHEBI:30616"/>
        <dbReference type="ChEBI" id="CHEBI:57287"/>
        <dbReference type="ChEBI" id="CHEBI:57328"/>
        <dbReference type="ChEBI" id="CHEBI:456216"/>
        <dbReference type="EC" id="2.7.1.24"/>
    </reaction>
</comment>
<dbReference type="GO" id="GO:0005737">
    <property type="term" value="C:cytoplasm"/>
    <property type="evidence" value="ECO:0007669"/>
    <property type="project" value="UniProtKB-SubCell"/>
</dbReference>
<dbReference type="EMBL" id="NXLS01000002">
    <property type="protein sequence ID" value="RDU63842.1"/>
    <property type="molecule type" value="Genomic_DNA"/>
</dbReference>
<comment type="pathway">
    <text evidence="6">Cofactor biosynthesis; coenzyme A biosynthesis; CoA from (R)-pantothenate: step 5/5.</text>
</comment>
<keyword evidence="6 8" id="KW-0418">Kinase</keyword>
<keyword evidence="2 6" id="KW-0808">Transferase</keyword>
<gene>
    <name evidence="6" type="primary">coaE</name>
    <name evidence="8" type="ORF">CQA43_03225</name>
</gene>
<keyword evidence="9" id="KW-1185">Reference proteome</keyword>
<dbReference type="AlphaFoldDB" id="A0A3D8IF92"/>
<evidence type="ECO:0000256" key="3">
    <source>
        <dbReference type="ARBA" id="ARBA00022741"/>
    </source>
</evidence>
<dbReference type="GeneID" id="82535293"/>
<dbReference type="OrthoDB" id="9812943at2"/>
<dbReference type="NCBIfam" id="TIGR00152">
    <property type="entry name" value="dephospho-CoA kinase"/>
    <property type="match status" value="1"/>
</dbReference>
<dbReference type="CDD" id="cd02022">
    <property type="entry name" value="DPCK"/>
    <property type="match status" value="1"/>
</dbReference>
<comment type="caution">
    <text evidence="8">The sequence shown here is derived from an EMBL/GenBank/DDBJ whole genome shotgun (WGS) entry which is preliminary data.</text>
</comment>
<dbReference type="PANTHER" id="PTHR10695">
    <property type="entry name" value="DEPHOSPHO-COA KINASE-RELATED"/>
    <property type="match status" value="1"/>
</dbReference>